<evidence type="ECO:0000313" key="2">
    <source>
        <dbReference type="EMBL" id="NMH58571.1"/>
    </source>
</evidence>
<keyword evidence="3" id="KW-1185">Reference proteome</keyword>
<gene>
    <name evidence="2" type="ORF">HCJ96_00845</name>
</gene>
<feature type="transmembrane region" description="Helical" evidence="1">
    <location>
        <begin position="120"/>
        <end position="136"/>
    </location>
</feature>
<accession>A0ABX1QXZ9</accession>
<dbReference type="Proteomes" id="UP000709336">
    <property type="component" value="Unassembled WGS sequence"/>
</dbReference>
<evidence type="ECO:0000256" key="1">
    <source>
        <dbReference type="SAM" id="Phobius"/>
    </source>
</evidence>
<keyword evidence="1" id="KW-0472">Membrane</keyword>
<dbReference type="Pfam" id="PF11086">
    <property type="entry name" value="DUF2878"/>
    <property type="match status" value="1"/>
</dbReference>
<organism evidence="2 3">
    <name type="scientific">Alteromonas ponticola</name>
    <dbReference type="NCBI Taxonomy" id="2720613"/>
    <lineage>
        <taxon>Bacteria</taxon>
        <taxon>Pseudomonadati</taxon>
        <taxon>Pseudomonadota</taxon>
        <taxon>Gammaproteobacteria</taxon>
        <taxon>Alteromonadales</taxon>
        <taxon>Alteromonadaceae</taxon>
        <taxon>Alteromonas/Salinimonas group</taxon>
        <taxon>Alteromonas</taxon>
    </lineage>
</organism>
<keyword evidence="1" id="KW-0812">Transmembrane</keyword>
<comment type="caution">
    <text evidence="2">The sequence shown here is derived from an EMBL/GenBank/DDBJ whole genome shotgun (WGS) entry which is preliminary data.</text>
</comment>
<keyword evidence="1" id="KW-1133">Transmembrane helix</keyword>
<proteinExistence type="predicted"/>
<sequence>MNADRTSATPNRLFTLFNVVWFQVIWILAVAYQMKFIYLVAALVVLHFFVTSTPKRDLFIMLVGVVIGCLIDNLLTANKVFVFSDQPSIGLIPVWLVILWAAFAISTYHSLSIWIKSRAVQILIGAVAGPISYLAGRHFDAVTFSFSTLVTFIILAIVWAILLPILIELSNYFRHAKSNKHA</sequence>
<feature type="transmembrane region" description="Helical" evidence="1">
    <location>
        <begin position="142"/>
        <end position="167"/>
    </location>
</feature>
<feature type="transmembrane region" description="Helical" evidence="1">
    <location>
        <begin position="20"/>
        <end position="46"/>
    </location>
</feature>
<dbReference type="InterPro" id="IPR021306">
    <property type="entry name" value="DUF2878"/>
</dbReference>
<reference evidence="2 3" key="1">
    <citation type="submission" date="2020-03" db="EMBL/GenBank/DDBJ databases">
        <title>Alteromonas ponticola sp. nov., isolated from seawater.</title>
        <authorList>
            <person name="Yoon J.-H."/>
            <person name="Kim Y.-O."/>
        </authorList>
    </citation>
    <scope>NUCLEOTIDE SEQUENCE [LARGE SCALE GENOMIC DNA]</scope>
    <source>
        <strain evidence="2 3">MYP5</strain>
    </source>
</reference>
<dbReference type="EMBL" id="JAATNW010000001">
    <property type="protein sequence ID" value="NMH58571.1"/>
    <property type="molecule type" value="Genomic_DNA"/>
</dbReference>
<feature type="transmembrane region" description="Helical" evidence="1">
    <location>
        <begin position="89"/>
        <end position="108"/>
    </location>
</feature>
<protein>
    <submittedName>
        <fullName evidence="2">DUF2878 domain-containing protein</fullName>
    </submittedName>
</protein>
<name>A0ABX1QXZ9_9ALTE</name>
<evidence type="ECO:0000313" key="3">
    <source>
        <dbReference type="Proteomes" id="UP000709336"/>
    </source>
</evidence>
<feature type="transmembrane region" description="Helical" evidence="1">
    <location>
        <begin position="58"/>
        <end position="77"/>
    </location>
</feature>
<dbReference type="RefSeq" id="WP_169209136.1">
    <property type="nucleotide sequence ID" value="NZ_JAATNW010000001.1"/>
</dbReference>